<reference evidence="2" key="1">
    <citation type="journal article" date="2019" name="Sci. Rep.">
        <title>Draft genome of Tanacetum cinerariifolium, the natural source of mosquito coil.</title>
        <authorList>
            <person name="Yamashiro T."/>
            <person name="Shiraishi A."/>
            <person name="Satake H."/>
            <person name="Nakayama K."/>
        </authorList>
    </citation>
    <scope>NUCLEOTIDE SEQUENCE</scope>
</reference>
<gene>
    <name evidence="2" type="ORF">Tci_020958</name>
</gene>
<proteinExistence type="predicted"/>
<feature type="compositionally biased region" description="Acidic residues" evidence="1">
    <location>
        <begin position="101"/>
        <end position="113"/>
    </location>
</feature>
<feature type="region of interest" description="Disordered" evidence="1">
    <location>
        <begin position="295"/>
        <end position="392"/>
    </location>
</feature>
<feature type="region of interest" description="Disordered" evidence="1">
    <location>
        <begin position="42"/>
        <end position="136"/>
    </location>
</feature>
<feature type="compositionally biased region" description="Basic and acidic residues" evidence="1">
    <location>
        <begin position="296"/>
        <end position="308"/>
    </location>
</feature>
<dbReference type="EMBL" id="BKCJ010002500">
    <property type="protein sequence ID" value="GEU48980.1"/>
    <property type="molecule type" value="Genomic_DNA"/>
</dbReference>
<evidence type="ECO:0000313" key="2">
    <source>
        <dbReference type="EMBL" id="GEU48980.1"/>
    </source>
</evidence>
<organism evidence="2">
    <name type="scientific">Tanacetum cinerariifolium</name>
    <name type="common">Dalmatian daisy</name>
    <name type="synonym">Chrysanthemum cinerariifolium</name>
    <dbReference type="NCBI Taxonomy" id="118510"/>
    <lineage>
        <taxon>Eukaryota</taxon>
        <taxon>Viridiplantae</taxon>
        <taxon>Streptophyta</taxon>
        <taxon>Embryophyta</taxon>
        <taxon>Tracheophyta</taxon>
        <taxon>Spermatophyta</taxon>
        <taxon>Magnoliopsida</taxon>
        <taxon>eudicotyledons</taxon>
        <taxon>Gunneridae</taxon>
        <taxon>Pentapetalae</taxon>
        <taxon>asterids</taxon>
        <taxon>campanulids</taxon>
        <taxon>Asterales</taxon>
        <taxon>Asteraceae</taxon>
        <taxon>Asteroideae</taxon>
        <taxon>Anthemideae</taxon>
        <taxon>Anthemidinae</taxon>
        <taxon>Tanacetum</taxon>
    </lineage>
</organism>
<protein>
    <recommendedName>
        <fullName evidence="3">Reverse transcriptase domain-containing protein</fullName>
    </recommendedName>
</protein>
<dbReference type="AlphaFoldDB" id="A0A6L2KJM7"/>
<accession>A0A6L2KJM7</accession>
<comment type="caution">
    <text evidence="2">The sequence shown here is derived from an EMBL/GenBank/DDBJ whole genome shotgun (WGS) entry which is preliminary data.</text>
</comment>
<sequence length="428" mass="47786">MTRLRVIHLLHHPYRLRGQWSRFTTTILDFALVSDTNLEPFEDPPSLVDAPASDAETEPFEAPPAPDYALASDGDTEPLEAPVSLNYTPRSDTKSEPSEPNPEESYEEDPSEDDSSHKDLIEADEPPPAQAAPALSIQPSPFLPATLVQHGQEIPVHLKISATKQRMNSATIEQLIAQRVADAMIAYEANRNNRNGTHNKASRSAGGVKHTVRSFSYKEFLTYKPHNFKGTEGAVGLTRWFKKMKSLFHINNRVENFQVKYVVCTLLDGALIWWNLEAIRMAHGLMDQVVRTKATKNGENKRKWEDNHMINSGQQNKRNECPKLSNHKHRNKGGDGGARGREFVLGGGEVVQDPNMVTTQKEQEKQHQHPATNLENSDVSKRNPVGQKEENGQLSLKLCGGLGSVEEPVTRAVNLAVRIVHGRPKKMK</sequence>
<evidence type="ECO:0008006" key="3">
    <source>
        <dbReference type="Google" id="ProtNLM"/>
    </source>
</evidence>
<name>A0A6L2KJM7_TANCI</name>
<evidence type="ECO:0000256" key="1">
    <source>
        <dbReference type="SAM" id="MobiDB-lite"/>
    </source>
</evidence>